<organism evidence="6 7">
    <name type="scientific">Pontibacter anaerobius</name>
    <dbReference type="NCBI Taxonomy" id="2993940"/>
    <lineage>
        <taxon>Bacteria</taxon>
        <taxon>Pseudomonadati</taxon>
        <taxon>Bacteroidota</taxon>
        <taxon>Cytophagia</taxon>
        <taxon>Cytophagales</taxon>
        <taxon>Hymenobacteraceae</taxon>
        <taxon>Pontibacter</taxon>
    </lineage>
</organism>
<evidence type="ECO:0000313" key="7">
    <source>
        <dbReference type="Proteomes" id="UP001207228"/>
    </source>
</evidence>
<evidence type="ECO:0000256" key="2">
    <source>
        <dbReference type="ARBA" id="ARBA00009840"/>
    </source>
</evidence>
<dbReference type="PANTHER" id="PTHR30563:SF0">
    <property type="entry name" value="DNA RECOMBINATION PROTEIN RMUC"/>
    <property type="match status" value="1"/>
</dbReference>
<evidence type="ECO:0000256" key="5">
    <source>
        <dbReference type="SAM" id="Coils"/>
    </source>
</evidence>
<dbReference type="RefSeq" id="WP_266051467.1">
    <property type="nucleotide sequence ID" value="NZ_JAPFQO010000002.1"/>
</dbReference>
<proteinExistence type="inferred from homology"/>
<comment type="caution">
    <text evidence="6">The sequence shown here is derived from an EMBL/GenBank/DDBJ whole genome shotgun (WGS) entry which is preliminary data.</text>
</comment>
<comment type="similarity">
    <text evidence="2">Belongs to the RmuC family.</text>
</comment>
<sequence length="443" mass="50541">MEIIVGIAAFLGGLVVAYLSLKGKLNALQHTANQAAVTQGVLEGQAKQKAQELDQLKAQLREAQSETLDLTNALTKTETDYEHLKARLQEQNRELEQLREKFLQQFQSISNQVLMTNAEHFNKASSENLERILSPLKERIKEFEVKVEQTYEKTLKDSISLKEQITQLASLNQQMSQDAVNLTKALKGESKTQGNWGEYLLESLLEKSGLRKGVHYEREEVRQNEEKQVYRPDVIVRLPEGKHLIIDSKMSLVAYEAFCSCEDEHQQEVYLRGHINSVRTHFSDLGRKSYHRLNGINSPDFVLMYIPIEPAFNLAVQHDHDLFTDAFDKNIVLVTTSTLLATLRTVAGVWRQEDQKRNVLRIAEESGKLYDKFVGFVDDLKAIGKHLESSQNSYNSAMNKLTEGRGNLIRRVEILRELGAKTSKTLDDNLLQEAQLTEETERE</sequence>
<gene>
    <name evidence="6" type="primary">rmuC</name>
    <name evidence="6" type="ORF">OO017_05590</name>
</gene>
<keyword evidence="4" id="KW-0233">DNA recombination</keyword>
<keyword evidence="7" id="KW-1185">Reference proteome</keyword>
<reference evidence="6 7" key="1">
    <citation type="submission" date="2022-11" db="EMBL/GenBank/DDBJ databases">
        <title>The characterization of three novel Bacteroidetes species and genomic analysis of their roles in tidal elemental geochemical cycles.</title>
        <authorList>
            <person name="Ma K.-J."/>
        </authorList>
    </citation>
    <scope>NUCLEOTIDE SEQUENCE [LARGE SCALE GENOMIC DNA]</scope>
    <source>
        <strain evidence="6 7">M82</strain>
    </source>
</reference>
<evidence type="ECO:0000256" key="3">
    <source>
        <dbReference type="ARBA" id="ARBA00023054"/>
    </source>
</evidence>
<evidence type="ECO:0000313" key="6">
    <source>
        <dbReference type="EMBL" id="MCX2739410.1"/>
    </source>
</evidence>
<keyword evidence="3 5" id="KW-0175">Coiled coil</keyword>
<comment type="function">
    <text evidence="1">Involved in DNA recombination.</text>
</comment>
<name>A0ABT3RCZ6_9BACT</name>
<protein>
    <submittedName>
        <fullName evidence="6">DNA recombination protein RmuC</fullName>
    </submittedName>
</protein>
<dbReference type="InterPro" id="IPR003798">
    <property type="entry name" value="DNA_recombination_RmuC"/>
</dbReference>
<evidence type="ECO:0000256" key="4">
    <source>
        <dbReference type="ARBA" id="ARBA00023172"/>
    </source>
</evidence>
<evidence type="ECO:0000256" key="1">
    <source>
        <dbReference type="ARBA" id="ARBA00003416"/>
    </source>
</evidence>
<dbReference type="Proteomes" id="UP001207228">
    <property type="component" value="Unassembled WGS sequence"/>
</dbReference>
<dbReference type="PANTHER" id="PTHR30563">
    <property type="entry name" value="DNA RECOMBINATION PROTEIN RMUC"/>
    <property type="match status" value="1"/>
</dbReference>
<dbReference type="EMBL" id="JAPFQO010000002">
    <property type="protein sequence ID" value="MCX2739410.1"/>
    <property type="molecule type" value="Genomic_DNA"/>
</dbReference>
<accession>A0ABT3RCZ6</accession>
<dbReference type="Pfam" id="PF02646">
    <property type="entry name" value="RmuC"/>
    <property type="match status" value="1"/>
</dbReference>
<feature type="coiled-coil region" evidence="5">
    <location>
        <begin position="43"/>
        <end position="112"/>
    </location>
</feature>